<dbReference type="KEGG" id="dzi:111309308"/>
<proteinExistence type="predicted"/>
<dbReference type="OrthoDB" id="248495at2759"/>
<organism evidence="2 3">
    <name type="scientific">Durio zibethinus</name>
    <name type="common">Durian</name>
    <dbReference type="NCBI Taxonomy" id="66656"/>
    <lineage>
        <taxon>Eukaryota</taxon>
        <taxon>Viridiplantae</taxon>
        <taxon>Streptophyta</taxon>
        <taxon>Embryophyta</taxon>
        <taxon>Tracheophyta</taxon>
        <taxon>Spermatophyta</taxon>
        <taxon>Magnoliopsida</taxon>
        <taxon>eudicotyledons</taxon>
        <taxon>Gunneridae</taxon>
        <taxon>Pentapetalae</taxon>
        <taxon>rosids</taxon>
        <taxon>malvids</taxon>
        <taxon>Malvales</taxon>
        <taxon>Malvaceae</taxon>
        <taxon>Helicteroideae</taxon>
        <taxon>Durio</taxon>
    </lineage>
</organism>
<dbReference type="GO" id="GO:0007094">
    <property type="term" value="P:mitotic spindle assembly checkpoint signaling"/>
    <property type="evidence" value="ECO:0007669"/>
    <property type="project" value="InterPro"/>
</dbReference>
<protein>
    <submittedName>
        <fullName evidence="3">Mitotic checkpoint serine/threonine-protein kinase BUB1-like</fullName>
    </submittedName>
</protein>
<evidence type="ECO:0000259" key="1">
    <source>
        <dbReference type="SMART" id="SM00777"/>
    </source>
</evidence>
<dbReference type="Gene3D" id="1.10.510.10">
    <property type="entry name" value="Transferase(Phosphotransferase) domain 1"/>
    <property type="match status" value="1"/>
</dbReference>
<dbReference type="InterPro" id="IPR013212">
    <property type="entry name" value="Mad3/Bub1_I"/>
</dbReference>
<evidence type="ECO:0000313" key="3">
    <source>
        <dbReference type="RefSeq" id="XP_022764101.1"/>
    </source>
</evidence>
<dbReference type="PANTHER" id="PTHR14030">
    <property type="entry name" value="MITOTIC CHECKPOINT SERINE/THREONINE-PROTEIN KINASE BUB1"/>
    <property type="match status" value="1"/>
</dbReference>
<dbReference type="SMART" id="SM00777">
    <property type="entry name" value="Mad3_BUB1_I"/>
    <property type="match status" value="1"/>
</dbReference>
<dbReference type="GO" id="GO:0004672">
    <property type="term" value="F:protein kinase activity"/>
    <property type="evidence" value="ECO:0007669"/>
    <property type="project" value="TreeGrafter"/>
</dbReference>
<dbReference type="Gene3D" id="1.25.40.430">
    <property type="match status" value="1"/>
</dbReference>
<reference evidence="3" key="1">
    <citation type="submission" date="2025-08" db="UniProtKB">
        <authorList>
            <consortium name="RefSeq"/>
        </authorList>
    </citation>
    <scope>IDENTIFICATION</scope>
    <source>
        <tissue evidence="3">Fruit stalk</tissue>
    </source>
</reference>
<sequence>MGVILTQTKGSSSAYDPLFPWLLSIKKALDEWYSGNRTGVDLDKLLLDCISAFKHSAQYRNDLRFLKIWFIYCRRMRYVLDILYFMSGVHISLKPKGNGMVYQIGISRKAEPLEKLKGAQSLFVKRMSERLNISSFGKIDGGELVEFGKKFINPWSAFTTEKLSKKIHPQIIKYDGYLLSKKVYSGKVALCSLKKSSRNKIIEIGGKKYQIKGCAGQGGFTQVFKVYIDSNPDDIVALRYKSLLSLGNSTCIVNLMNASQMNRHQRSSFGFAHKIHIYSDCGILISDYLSHGTLQVGL</sequence>
<keyword evidence="2" id="KW-1185">Reference proteome</keyword>
<evidence type="ECO:0000313" key="2">
    <source>
        <dbReference type="Proteomes" id="UP000515121"/>
    </source>
</evidence>
<name>A0A6P6AH17_DURZI</name>
<dbReference type="RefSeq" id="XP_022764101.1">
    <property type="nucleotide sequence ID" value="XM_022908366.1"/>
</dbReference>
<dbReference type="Proteomes" id="UP000515121">
    <property type="component" value="Unplaced"/>
</dbReference>
<accession>A0A6P6AH17</accession>
<dbReference type="AlphaFoldDB" id="A0A6P6AH17"/>
<gene>
    <name evidence="3" type="primary">LOC111309308</name>
</gene>
<dbReference type="GO" id="GO:0032991">
    <property type="term" value="C:protein-containing complex"/>
    <property type="evidence" value="ECO:0007669"/>
    <property type="project" value="UniProtKB-ARBA"/>
</dbReference>
<dbReference type="PANTHER" id="PTHR14030:SF4">
    <property type="entry name" value="BUB1 KINASE, ISOFORM A-RELATED"/>
    <property type="match status" value="1"/>
</dbReference>
<dbReference type="InterPro" id="IPR015661">
    <property type="entry name" value="Bub1/Mad3"/>
</dbReference>
<dbReference type="GO" id="GO:0051754">
    <property type="term" value="P:meiotic sister chromatid cohesion, centromeric"/>
    <property type="evidence" value="ECO:0007669"/>
    <property type="project" value="TreeGrafter"/>
</dbReference>
<dbReference type="Pfam" id="PF08311">
    <property type="entry name" value="Mad3_BUB1_I"/>
    <property type="match status" value="1"/>
</dbReference>
<dbReference type="GeneID" id="111309308"/>
<feature type="domain" description="BUB1 N-terminal" evidence="1">
    <location>
        <begin position="5"/>
        <end position="106"/>
    </location>
</feature>